<evidence type="ECO:0000313" key="3">
    <source>
        <dbReference type="Proteomes" id="UP000706039"/>
    </source>
</evidence>
<dbReference type="Proteomes" id="UP000706039">
    <property type="component" value="Unassembled WGS sequence"/>
</dbReference>
<organism evidence="2 3">
    <name type="scientific">Sphingomonas colocasiae</name>
    <dbReference type="NCBI Taxonomy" id="1848973"/>
    <lineage>
        <taxon>Bacteria</taxon>
        <taxon>Pseudomonadati</taxon>
        <taxon>Pseudomonadota</taxon>
        <taxon>Alphaproteobacteria</taxon>
        <taxon>Sphingomonadales</taxon>
        <taxon>Sphingomonadaceae</taxon>
        <taxon>Sphingomonas</taxon>
    </lineage>
</organism>
<dbReference type="Pfam" id="PF06904">
    <property type="entry name" value="Extensin-like_C"/>
    <property type="match status" value="1"/>
</dbReference>
<proteinExistence type="predicted"/>
<sequence length="247" mass="27205">MPKSRRRTTRKTRRTAQMLILLAIAAAMLLALYAFSRARPQDVPWTPLDLGQPIGLFTGRKIAALTEQPALCRALLDRAGAHFDAIPPFGADQCLVEDGLKLAGGARRITLLPENPRMACPVAAGLAMWEWNIVQPAARRIFNQRVEAIDHLGTWNCRHIAGSTSWSQHATADAIDVAGFRLADGTVINVLRDWKGDAKKAEFLRTVRDGACALFSTVLSPDYNAAHADHLHIDQARRGAMSRRPCR</sequence>
<gene>
    <name evidence="2" type="ORF">K7G82_21250</name>
</gene>
<dbReference type="InterPro" id="IPR009683">
    <property type="entry name" value="Extensin-like_C"/>
</dbReference>
<accession>A0ABS7PU21</accession>
<dbReference type="RefSeq" id="WP_222991957.1">
    <property type="nucleotide sequence ID" value="NZ_JAINVV010000010.1"/>
</dbReference>
<reference evidence="2 3" key="1">
    <citation type="submission" date="2021-08" db="EMBL/GenBank/DDBJ databases">
        <authorList>
            <person name="Tuo L."/>
        </authorList>
    </citation>
    <scope>NUCLEOTIDE SEQUENCE [LARGE SCALE GENOMIC DNA]</scope>
    <source>
        <strain evidence="2 3">JCM 31229</strain>
    </source>
</reference>
<evidence type="ECO:0000313" key="2">
    <source>
        <dbReference type="EMBL" id="MBY8824846.1"/>
    </source>
</evidence>
<keyword evidence="3" id="KW-1185">Reference proteome</keyword>
<evidence type="ECO:0000259" key="1">
    <source>
        <dbReference type="Pfam" id="PF06904"/>
    </source>
</evidence>
<protein>
    <submittedName>
        <fullName evidence="2">Extensin family protein</fullName>
    </submittedName>
</protein>
<dbReference type="EMBL" id="JAINVV010000010">
    <property type="protein sequence ID" value="MBY8824846.1"/>
    <property type="molecule type" value="Genomic_DNA"/>
</dbReference>
<comment type="caution">
    <text evidence="2">The sequence shown here is derived from an EMBL/GenBank/DDBJ whole genome shotgun (WGS) entry which is preliminary data.</text>
</comment>
<name>A0ABS7PU21_9SPHN</name>
<feature type="domain" description="Extensin-like C-terminal" evidence="1">
    <location>
        <begin position="71"/>
        <end position="247"/>
    </location>
</feature>